<feature type="domain" description="Squalene cyclase N-terminal" evidence="6">
    <location>
        <begin position="12"/>
        <end position="285"/>
    </location>
</feature>
<sequence length="617" mass="69106">MNEAAAKAIVEITSAVLSEQAGDGHYSYCFENSLSTDVSMILLLHSFTKDVSTVNSLCTRLASLQQEGGWWSLYHDEEGNLSATIEASFALLYTGFYKKDRPEIQKAFHFIRSQGGLRSAHSMTKMMLAIYGEYDWPYAFHLPVHIILLPPASPLSFYDFSSYARVHMAPILLLSDKGFRLSKPGIPDFHTLNNRMEEKGMNQRSLSLLSHIKRKILNLAGTPEQLYWTARKRLESYMLDRIEQDGTLYSYTSSTVYMIYALLSCGYHESNPVIQRAISGLKTHLFPLKKGYHMQNSPSAVWDTALITHALSLPPSSKAGGTKALPFLLEHQHYKYGDWVMGNPTLLPGGWGFSKSNSIHPDLDDTTASLRALSPFLRSHPPLTSHYTRGLNWVMGLQNEDGGWPAFEKGKTNPILRYVPMDGAEHAALDPSTADLTGRTLEFLCTDAGLKPDHPSVRKAVRWLIDHQEKDGSWYGRWGVCYIYGTWAALTGMAAAGKAPGHPTVLKAVEWLQSIQNHDGGWGESCRSDQKGTYIPLGTSTPSQTAWALDALLSVYQKRTPFIDKGISSLLHQLKNNDWSTRYPTGAGLPGNFYIHYHSYNTIWPLITLKKYLMLNE</sequence>
<comment type="pathway">
    <text evidence="1">Secondary metabolite biosynthesis; hopanoid biosynthesis.</text>
</comment>
<dbReference type="InterPro" id="IPR032697">
    <property type="entry name" value="SQ_cyclase_N"/>
</dbReference>
<dbReference type="RefSeq" id="WP_160835970.1">
    <property type="nucleotide sequence ID" value="NZ_WMET01000001.1"/>
</dbReference>
<protein>
    <submittedName>
        <fullName evidence="7">Squalene--hopene cyclase</fullName>
    </submittedName>
</protein>
<comment type="similarity">
    <text evidence="2">Belongs to the terpene cyclase/mutase family.</text>
</comment>
<evidence type="ECO:0000256" key="4">
    <source>
        <dbReference type="ARBA" id="ARBA00023235"/>
    </source>
</evidence>
<dbReference type="InterPro" id="IPR002365">
    <property type="entry name" value="Terpene_synthase_CS"/>
</dbReference>
<dbReference type="InterPro" id="IPR032696">
    <property type="entry name" value="SQ_cyclase_C"/>
</dbReference>
<dbReference type="PROSITE" id="PS01074">
    <property type="entry name" value="TERPENE_SYNTHASES"/>
    <property type="match status" value="1"/>
</dbReference>
<dbReference type="SFLD" id="SFLDG01016">
    <property type="entry name" value="Prenyltransferase_Like_2"/>
    <property type="match status" value="1"/>
</dbReference>
<keyword evidence="4" id="KW-0413">Isomerase</keyword>
<dbReference type="PANTHER" id="PTHR11764:SF20">
    <property type="entry name" value="LANOSTEROL SYNTHASE"/>
    <property type="match status" value="1"/>
</dbReference>
<dbReference type="GO" id="GO:0016866">
    <property type="term" value="F:intramolecular transferase activity"/>
    <property type="evidence" value="ECO:0007669"/>
    <property type="project" value="InterPro"/>
</dbReference>
<evidence type="ECO:0000256" key="3">
    <source>
        <dbReference type="ARBA" id="ARBA00022737"/>
    </source>
</evidence>
<dbReference type="UniPathway" id="UPA00337"/>
<evidence type="ECO:0000313" key="7">
    <source>
        <dbReference type="EMBL" id="MYL19595.1"/>
    </source>
</evidence>
<evidence type="ECO:0000256" key="2">
    <source>
        <dbReference type="ARBA" id="ARBA00009755"/>
    </source>
</evidence>
<dbReference type="GO" id="GO:0016104">
    <property type="term" value="P:triterpenoid biosynthetic process"/>
    <property type="evidence" value="ECO:0007669"/>
    <property type="project" value="InterPro"/>
</dbReference>
<evidence type="ECO:0000256" key="1">
    <source>
        <dbReference type="ARBA" id="ARBA00004999"/>
    </source>
</evidence>
<dbReference type="InterPro" id="IPR018333">
    <property type="entry name" value="Squalene_cyclase"/>
</dbReference>
<dbReference type="Gene3D" id="1.50.10.20">
    <property type="match status" value="2"/>
</dbReference>
<evidence type="ECO:0000259" key="6">
    <source>
        <dbReference type="Pfam" id="PF13249"/>
    </source>
</evidence>
<reference evidence="7 8" key="1">
    <citation type="submission" date="2019-11" db="EMBL/GenBank/DDBJ databases">
        <title>Genome sequences of 17 halophilic strains isolated from different environments.</title>
        <authorList>
            <person name="Furrow R.E."/>
        </authorList>
    </citation>
    <scope>NUCLEOTIDE SEQUENCE [LARGE SCALE GENOMIC DNA]</scope>
    <source>
        <strain evidence="7 8">22511_23_Filter</strain>
    </source>
</reference>
<dbReference type="Proteomes" id="UP000460949">
    <property type="component" value="Unassembled WGS sequence"/>
</dbReference>
<evidence type="ECO:0000259" key="5">
    <source>
        <dbReference type="Pfam" id="PF13243"/>
    </source>
</evidence>
<feature type="domain" description="Squalene cyclase C-terminal" evidence="5">
    <location>
        <begin position="299"/>
        <end position="612"/>
    </location>
</feature>
<comment type="caution">
    <text evidence="7">The sequence shown here is derived from an EMBL/GenBank/DDBJ whole genome shotgun (WGS) entry which is preliminary data.</text>
</comment>
<proteinExistence type="inferred from homology"/>
<evidence type="ECO:0000313" key="8">
    <source>
        <dbReference type="Proteomes" id="UP000460949"/>
    </source>
</evidence>
<organism evidence="7 8">
    <name type="scientific">Halobacillus litoralis</name>
    <dbReference type="NCBI Taxonomy" id="45668"/>
    <lineage>
        <taxon>Bacteria</taxon>
        <taxon>Bacillati</taxon>
        <taxon>Bacillota</taxon>
        <taxon>Bacilli</taxon>
        <taxon>Bacillales</taxon>
        <taxon>Bacillaceae</taxon>
        <taxon>Halobacillus</taxon>
    </lineage>
</organism>
<dbReference type="SUPFAM" id="SSF48239">
    <property type="entry name" value="Terpenoid cyclases/Protein prenyltransferases"/>
    <property type="match status" value="2"/>
</dbReference>
<dbReference type="AlphaFoldDB" id="A0A845DSS6"/>
<gene>
    <name evidence="7" type="ORF">GLW04_06800</name>
</gene>
<dbReference type="Pfam" id="PF13243">
    <property type="entry name" value="SQHop_cyclase_C"/>
    <property type="match status" value="1"/>
</dbReference>
<dbReference type="InterPro" id="IPR008930">
    <property type="entry name" value="Terpenoid_cyclase/PrenylTrfase"/>
</dbReference>
<accession>A0A845DSS6</accession>
<dbReference type="GO" id="GO:0005811">
    <property type="term" value="C:lipid droplet"/>
    <property type="evidence" value="ECO:0007669"/>
    <property type="project" value="InterPro"/>
</dbReference>
<dbReference type="EMBL" id="WMET01000001">
    <property type="protein sequence ID" value="MYL19595.1"/>
    <property type="molecule type" value="Genomic_DNA"/>
</dbReference>
<keyword evidence="3" id="KW-0677">Repeat</keyword>
<dbReference type="PANTHER" id="PTHR11764">
    <property type="entry name" value="TERPENE CYCLASE/MUTASE FAMILY MEMBER"/>
    <property type="match status" value="1"/>
</dbReference>
<name>A0A845DSS6_9BACI</name>
<dbReference type="NCBIfam" id="TIGR01787">
    <property type="entry name" value="squalene_cyclas"/>
    <property type="match status" value="1"/>
</dbReference>
<dbReference type="Pfam" id="PF13249">
    <property type="entry name" value="SQHop_cyclase_N"/>
    <property type="match status" value="1"/>
</dbReference>